<accession>A0A0R2LC59</accession>
<dbReference type="GO" id="GO:0000271">
    <property type="term" value="P:polysaccharide biosynthetic process"/>
    <property type="evidence" value="ECO:0007669"/>
    <property type="project" value="InterPro"/>
</dbReference>
<dbReference type="InterPro" id="IPR051401">
    <property type="entry name" value="GtrA_CellWall_Glycosyl"/>
</dbReference>
<dbReference type="Pfam" id="PF04138">
    <property type="entry name" value="GtrA_DPMS_TM"/>
    <property type="match status" value="1"/>
</dbReference>
<gene>
    <name evidence="8" type="ORF">IV66_GL001656</name>
</gene>
<proteinExistence type="inferred from homology"/>
<dbReference type="PATRIC" id="fig|449659.4.peg.1689"/>
<keyword evidence="5 6" id="KW-0472">Membrane</keyword>
<feature type="transmembrane region" description="Helical" evidence="6">
    <location>
        <begin position="38"/>
        <end position="54"/>
    </location>
</feature>
<keyword evidence="3 6" id="KW-0812">Transmembrane</keyword>
<feature type="transmembrane region" description="Helical" evidence="6">
    <location>
        <begin position="108"/>
        <end position="127"/>
    </location>
</feature>
<organism evidence="8 9">
    <name type="scientific">Ligilactobacillus pobuzihii</name>
    <dbReference type="NCBI Taxonomy" id="449659"/>
    <lineage>
        <taxon>Bacteria</taxon>
        <taxon>Bacillati</taxon>
        <taxon>Bacillota</taxon>
        <taxon>Bacilli</taxon>
        <taxon>Lactobacillales</taxon>
        <taxon>Lactobacillaceae</taxon>
        <taxon>Ligilactobacillus</taxon>
    </lineage>
</organism>
<name>A0A0R2LC59_9LACO</name>
<comment type="subcellular location">
    <subcellularLocation>
        <location evidence="1">Membrane</location>
        <topology evidence="1">Multi-pass membrane protein</topology>
    </subcellularLocation>
</comment>
<evidence type="ECO:0000313" key="9">
    <source>
        <dbReference type="Proteomes" id="UP000051886"/>
    </source>
</evidence>
<dbReference type="GO" id="GO:0005886">
    <property type="term" value="C:plasma membrane"/>
    <property type="evidence" value="ECO:0007669"/>
    <property type="project" value="TreeGrafter"/>
</dbReference>
<dbReference type="PANTHER" id="PTHR38459:SF5">
    <property type="entry name" value="CELL WALL TEICHOIC ACID GLYCOSYLATION PROTEIN GTCA"/>
    <property type="match status" value="1"/>
</dbReference>
<feature type="transmembrane region" description="Helical" evidence="6">
    <location>
        <begin position="75"/>
        <end position="96"/>
    </location>
</feature>
<evidence type="ECO:0000313" key="8">
    <source>
        <dbReference type="EMBL" id="KRN99168.1"/>
    </source>
</evidence>
<evidence type="ECO:0000256" key="5">
    <source>
        <dbReference type="ARBA" id="ARBA00023136"/>
    </source>
</evidence>
<dbReference type="Proteomes" id="UP000051886">
    <property type="component" value="Unassembled WGS sequence"/>
</dbReference>
<evidence type="ECO:0000256" key="6">
    <source>
        <dbReference type="SAM" id="Phobius"/>
    </source>
</evidence>
<evidence type="ECO:0000256" key="1">
    <source>
        <dbReference type="ARBA" id="ARBA00004141"/>
    </source>
</evidence>
<evidence type="ECO:0000259" key="7">
    <source>
        <dbReference type="Pfam" id="PF04138"/>
    </source>
</evidence>
<keyword evidence="4 6" id="KW-1133">Transmembrane helix</keyword>
<reference evidence="8 9" key="1">
    <citation type="journal article" date="2015" name="Genome Announc.">
        <title>Expanding the biotechnology potential of lactobacilli through comparative genomics of 213 strains and associated genera.</title>
        <authorList>
            <person name="Sun Z."/>
            <person name="Harris H.M."/>
            <person name="McCann A."/>
            <person name="Guo C."/>
            <person name="Argimon S."/>
            <person name="Zhang W."/>
            <person name="Yang X."/>
            <person name="Jeffery I.B."/>
            <person name="Cooney J.C."/>
            <person name="Kagawa T.F."/>
            <person name="Liu W."/>
            <person name="Song Y."/>
            <person name="Salvetti E."/>
            <person name="Wrobel A."/>
            <person name="Rasinkangas P."/>
            <person name="Parkhill J."/>
            <person name="Rea M.C."/>
            <person name="O'Sullivan O."/>
            <person name="Ritari J."/>
            <person name="Douillard F.P."/>
            <person name="Paul Ross R."/>
            <person name="Yang R."/>
            <person name="Briner A.E."/>
            <person name="Felis G.E."/>
            <person name="de Vos W.M."/>
            <person name="Barrangou R."/>
            <person name="Klaenhammer T.R."/>
            <person name="Caufield P.W."/>
            <person name="Cui Y."/>
            <person name="Zhang H."/>
            <person name="O'Toole P.W."/>
        </authorList>
    </citation>
    <scope>NUCLEOTIDE SEQUENCE [LARGE SCALE GENOMIC DNA]</scope>
    <source>
        <strain evidence="8 9">NBRC 103219</strain>
    </source>
</reference>
<dbReference type="EMBL" id="JQCN01000034">
    <property type="protein sequence ID" value="KRN99168.1"/>
    <property type="molecule type" value="Genomic_DNA"/>
</dbReference>
<sequence>MFQKYKSVIAYLFWGVVTTIINIGVFMIWIYFGGNYQVGNVVAWILTVLVAYFSNKFWVFGSSYQGLKATISEMLSFFFFRGITLIMDIVITYVGISLLNWDSFLVKVLDNIFVVISNYVFSKLYIFKQK</sequence>
<evidence type="ECO:0000256" key="3">
    <source>
        <dbReference type="ARBA" id="ARBA00022692"/>
    </source>
</evidence>
<dbReference type="InterPro" id="IPR007267">
    <property type="entry name" value="GtrA_DPMS_TM"/>
</dbReference>
<comment type="caution">
    <text evidence="8">The sequence shown here is derived from an EMBL/GenBank/DDBJ whole genome shotgun (WGS) entry which is preliminary data.</text>
</comment>
<keyword evidence="9" id="KW-1185">Reference proteome</keyword>
<dbReference type="PANTHER" id="PTHR38459">
    <property type="entry name" value="PROPHAGE BACTOPRENOL-LINKED GLUCOSE TRANSLOCASE HOMOLOG"/>
    <property type="match status" value="1"/>
</dbReference>
<evidence type="ECO:0000256" key="4">
    <source>
        <dbReference type="ARBA" id="ARBA00022989"/>
    </source>
</evidence>
<protein>
    <submittedName>
        <fullName evidence="8">GtcA family membrane protein</fullName>
    </submittedName>
</protein>
<evidence type="ECO:0000256" key="2">
    <source>
        <dbReference type="ARBA" id="ARBA00009399"/>
    </source>
</evidence>
<feature type="transmembrane region" description="Helical" evidence="6">
    <location>
        <begin position="12"/>
        <end position="32"/>
    </location>
</feature>
<feature type="domain" description="GtrA/DPMS transmembrane" evidence="7">
    <location>
        <begin position="11"/>
        <end position="127"/>
    </location>
</feature>
<dbReference type="STRING" id="449659.IV66_GL001656"/>
<comment type="similarity">
    <text evidence="2">Belongs to the GtrA family.</text>
</comment>
<dbReference type="AlphaFoldDB" id="A0A0R2LC59"/>